<dbReference type="AlphaFoldDB" id="A0AAJ1C143"/>
<evidence type="ECO:0000313" key="2">
    <source>
        <dbReference type="EMBL" id="MCO5958833.1"/>
    </source>
</evidence>
<accession>A0AAJ1C143</accession>
<feature type="transmembrane region" description="Helical" evidence="1">
    <location>
        <begin position="96"/>
        <end position="113"/>
    </location>
</feature>
<dbReference type="RefSeq" id="WP_250911678.1">
    <property type="nucleotide sequence ID" value="NZ_JAMXLX010000006.1"/>
</dbReference>
<organism evidence="2 3">
    <name type="scientific">Ciceribacter sichuanensis</name>
    <dbReference type="NCBI Taxonomy" id="2949647"/>
    <lineage>
        <taxon>Bacteria</taxon>
        <taxon>Pseudomonadati</taxon>
        <taxon>Pseudomonadota</taxon>
        <taxon>Alphaproteobacteria</taxon>
        <taxon>Hyphomicrobiales</taxon>
        <taxon>Rhizobiaceae</taxon>
        <taxon>Ciceribacter</taxon>
    </lineage>
</organism>
<dbReference type="EMBL" id="JAMXLX010000006">
    <property type="protein sequence ID" value="MCO5958833.1"/>
    <property type="molecule type" value="Genomic_DNA"/>
</dbReference>
<evidence type="ECO:0000256" key="1">
    <source>
        <dbReference type="SAM" id="Phobius"/>
    </source>
</evidence>
<dbReference type="Proteomes" id="UP001155380">
    <property type="component" value="Unassembled WGS sequence"/>
</dbReference>
<gene>
    <name evidence="2" type="ORF">NBH21_18800</name>
</gene>
<name>A0AAJ1C143_9HYPH</name>
<evidence type="ECO:0000313" key="3">
    <source>
        <dbReference type="Proteomes" id="UP001155380"/>
    </source>
</evidence>
<keyword evidence="1" id="KW-0812">Transmembrane</keyword>
<feature type="transmembrane region" description="Helical" evidence="1">
    <location>
        <begin position="70"/>
        <end position="90"/>
    </location>
</feature>
<keyword evidence="1" id="KW-0472">Membrane</keyword>
<reference evidence="2" key="1">
    <citation type="submission" date="2022-06" db="EMBL/GenBank/DDBJ databases">
        <authorList>
            <person name="Sun Q."/>
        </authorList>
    </citation>
    <scope>NUCLEOTIDE SEQUENCE</scope>
    <source>
        <strain evidence="2">S101</strain>
    </source>
</reference>
<comment type="caution">
    <text evidence="2">The sequence shown here is derived from an EMBL/GenBank/DDBJ whole genome shotgun (WGS) entry which is preliminary data.</text>
</comment>
<protein>
    <submittedName>
        <fullName evidence="2">Uncharacterized protein</fullName>
    </submittedName>
</protein>
<keyword evidence="1" id="KW-1133">Transmembrane helix</keyword>
<proteinExistence type="predicted"/>
<sequence length="122" mass="13878">MGDHLSFIDGLLARIDGPMSLRLLLQPLMALFFAYDDGRRDAREGRAPYFWALFTDAEHRRDMLQSGWKSIGKVFIIAVILDLIFQYIVFHDFRPVGALVAGTVLAIIPYTLLRGPVNRLSR</sequence>